<protein>
    <submittedName>
        <fullName evidence="1">Uncharacterized protein</fullName>
    </submittedName>
</protein>
<dbReference type="RefSeq" id="WP_014145044.1">
    <property type="nucleotide sequence ID" value="NC_016111.1"/>
</dbReference>
<proteinExistence type="predicted"/>
<dbReference type="AlphaFoldDB" id="F8JRI0"/>
<keyword evidence="2" id="KW-1185">Reference proteome</keyword>
<evidence type="ECO:0000313" key="1">
    <source>
        <dbReference type="EMBL" id="AEW96688.1"/>
    </source>
</evidence>
<evidence type="ECO:0000313" key="2">
    <source>
        <dbReference type="Proteomes" id="UP000007842"/>
    </source>
</evidence>
<gene>
    <name evidence="1" type="ordered locus">SCATT_43170</name>
</gene>
<accession>F8JRI0</accession>
<reference evidence="2" key="1">
    <citation type="submission" date="2011-12" db="EMBL/GenBank/DDBJ databases">
        <title>Complete genome sequence of Streptomyces cattleya strain DSM 46488.</title>
        <authorList>
            <person name="Ou H.-Y."/>
            <person name="Li P."/>
            <person name="Zhao C."/>
            <person name="O'Hagan D."/>
            <person name="Deng Z."/>
        </authorList>
    </citation>
    <scope>NUCLEOTIDE SEQUENCE [LARGE SCALE GENOMIC DNA]</scope>
    <source>
        <strain evidence="2">ATCC 35852 / DSM 46488 / JCM 4925 / NBRC 14057 / NRRL 8057</strain>
    </source>
</reference>
<dbReference type="PATRIC" id="fig|1003195.11.peg.5769"/>
<organism evidence="1 2">
    <name type="scientific">Streptantibioticus cattleyicolor (strain ATCC 35852 / DSM 46488 / JCM 4925 / NBRC 14057 / NRRL 8057)</name>
    <name type="common">Streptomyces cattleya</name>
    <dbReference type="NCBI Taxonomy" id="1003195"/>
    <lineage>
        <taxon>Bacteria</taxon>
        <taxon>Bacillati</taxon>
        <taxon>Actinomycetota</taxon>
        <taxon>Actinomycetes</taxon>
        <taxon>Kitasatosporales</taxon>
        <taxon>Streptomycetaceae</taxon>
        <taxon>Streptantibioticus</taxon>
    </lineage>
</organism>
<dbReference type="EMBL" id="CP003219">
    <property type="protein sequence ID" value="AEW96688.1"/>
    <property type="molecule type" value="Genomic_DNA"/>
</dbReference>
<dbReference type="Proteomes" id="UP000007842">
    <property type="component" value="Chromosome"/>
</dbReference>
<sequence length="60" mass="6756">MYHGELEHRVREAELRRAADSWRRARDVRATGSGSARAGRRVRTGGAAARLRSLLRQRAA</sequence>
<name>F8JRI0_STREN</name>
<accession>G8WSY2</accession>
<dbReference type="HOGENOM" id="CLU_2939672_0_0_11"/>
<dbReference type="KEGG" id="sct:SCAT_4332"/>
<dbReference type="KEGG" id="scy:SCATT_43170"/>
<dbReference type="STRING" id="1003195.SCATT_43170"/>